<evidence type="ECO:0000259" key="2">
    <source>
        <dbReference type="Pfam" id="PF14317"/>
    </source>
</evidence>
<dbReference type="EMBL" id="QOHO01000083">
    <property type="protein sequence ID" value="RFZ76476.1"/>
    <property type="molecule type" value="Genomic_DNA"/>
</dbReference>
<proteinExistence type="predicted"/>
<organism evidence="3 4">
    <name type="scientific">Lacrimispora amygdalina</name>
    <dbReference type="NCBI Taxonomy" id="253257"/>
    <lineage>
        <taxon>Bacteria</taxon>
        <taxon>Bacillati</taxon>
        <taxon>Bacillota</taxon>
        <taxon>Clostridia</taxon>
        <taxon>Lachnospirales</taxon>
        <taxon>Lachnospiraceae</taxon>
        <taxon>Lacrimispora</taxon>
    </lineage>
</organism>
<name>A0A3E2N678_9FIRM</name>
<feature type="transmembrane region" description="Helical" evidence="1">
    <location>
        <begin position="54"/>
        <end position="74"/>
    </location>
</feature>
<feature type="transmembrane region" description="Helical" evidence="1">
    <location>
        <begin position="21"/>
        <end position="42"/>
    </location>
</feature>
<keyword evidence="1" id="KW-0812">Transmembrane</keyword>
<accession>A0A3E2N678</accession>
<comment type="caution">
    <text evidence="3">The sequence shown here is derived from an EMBL/GenBank/DDBJ whole genome shotgun (WGS) entry which is preliminary data.</text>
</comment>
<keyword evidence="1" id="KW-1133">Transmembrane helix</keyword>
<dbReference type="InterPro" id="IPR025588">
    <property type="entry name" value="YcxB-like_C"/>
</dbReference>
<dbReference type="RefSeq" id="WP_117419344.1">
    <property type="nucleotide sequence ID" value="NZ_QOHO01000083.1"/>
</dbReference>
<dbReference type="OrthoDB" id="9792641at2"/>
<gene>
    <name evidence="3" type="ORF">DS742_23225</name>
</gene>
<dbReference type="AlphaFoldDB" id="A0A3E2N678"/>
<evidence type="ECO:0000256" key="1">
    <source>
        <dbReference type="SAM" id="Phobius"/>
    </source>
</evidence>
<evidence type="ECO:0000313" key="3">
    <source>
        <dbReference type="EMBL" id="RFZ76476.1"/>
    </source>
</evidence>
<protein>
    <submittedName>
        <fullName evidence="3">YcxB family protein</fullName>
    </submittedName>
</protein>
<feature type="domain" description="YcxB-like C-terminal" evidence="2">
    <location>
        <begin position="93"/>
        <end position="142"/>
    </location>
</feature>
<keyword evidence="1" id="KW-0472">Membrane</keyword>
<dbReference type="Proteomes" id="UP000260680">
    <property type="component" value="Unassembled WGS sequence"/>
</dbReference>
<sequence>MKIEVTMRAEHIYDLLLFHTYSRLSGFLVNVLGLAVIVAGGILLGADRIGLQNALLYVGAGFLFLSCTPLSLYLKSKKMIAASCYRAKTVYTFFDEGFSRRNAGVENSYSWSQVEKAVSTPKDIVFYVNKGEALILPKESFQDYFMPVMKLIVQNVTRDKIYIR</sequence>
<dbReference type="Pfam" id="PF14317">
    <property type="entry name" value="YcxB"/>
    <property type="match status" value="1"/>
</dbReference>
<reference evidence="3 4" key="1">
    <citation type="submission" date="2018-07" db="EMBL/GenBank/DDBJ databases">
        <title>New species, Clostridium PI-S10-A1B.</title>
        <authorList>
            <person name="Krishna G."/>
            <person name="Summeta K."/>
            <person name="Shikha S."/>
            <person name="Prabhu P.B."/>
            <person name="Suresh K."/>
        </authorList>
    </citation>
    <scope>NUCLEOTIDE SEQUENCE [LARGE SCALE GENOMIC DNA]</scope>
    <source>
        <strain evidence="3 4">PI-S10-A1B</strain>
    </source>
</reference>
<evidence type="ECO:0000313" key="4">
    <source>
        <dbReference type="Proteomes" id="UP000260680"/>
    </source>
</evidence>